<evidence type="ECO:0000313" key="6">
    <source>
        <dbReference type="EMBL" id="MEN3540116.1"/>
    </source>
</evidence>
<dbReference type="InterPro" id="IPR009061">
    <property type="entry name" value="DNA-bd_dom_put_sf"/>
</dbReference>
<dbReference type="PROSITE" id="PS50937">
    <property type="entry name" value="HTH_MERR_2"/>
    <property type="match status" value="1"/>
</dbReference>
<dbReference type="PANTHER" id="PTHR30204">
    <property type="entry name" value="REDOX-CYCLING DRUG-SENSING TRANSCRIPTIONAL ACTIVATOR SOXR"/>
    <property type="match status" value="1"/>
</dbReference>
<reference evidence="6 7" key="1">
    <citation type="submission" date="2024-05" db="EMBL/GenBank/DDBJ databases">
        <title>Microbispora sp.ZYX-F-249.</title>
        <authorList>
            <person name="Xie H."/>
        </authorList>
    </citation>
    <scope>NUCLEOTIDE SEQUENCE [LARGE SCALE GENOMIC DNA]</scope>
    <source>
        <strain evidence="6 7">ZYX-F-249</strain>
    </source>
</reference>
<dbReference type="PRINTS" id="PR00040">
    <property type="entry name" value="HTHMERR"/>
</dbReference>
<dbReference type="RefSeq" id="WP_346229978.1">
    <property type="nucleotide sequence ID" value="NZ_JBDJAW010000043.1"/>
</dbReference>
<protein>
    <submittedName>
        <fullName evidence="6">MerR family transcriptional regulator</fullName>
    </submittedName>
</protein>
<evidence type="ECO:0000256" key="2">
    <source>
        <dbReference type="ARBA" id="ARBA00023015"/>
    </source>
</evidence>
<evidence type="ECO:0000256" key="1">
    <source>
        <dbReference type="ARBA" id="ARBA00022491"/>
    </source>
</evidence>
<dbReference type="SMART" id="SM00422">
    <property type="entry name" value="HTH_MERR"/>
    <property type="match status" value="1"/>
</dbReference>
<keyword evidence="3" id="KW-0238">DNA-binding</keyword>
<evidence type="ECO:0000259" key="5">
    <source>
        <dbReference type="PROSITE" id="PS50937"/>
    </source>
</evidence>
<dbReference type="InterPro" id="IPR047057">
    <property type="entry name" value="MerR_fam"/>
</dbReference>
<dbReference type="Pfam" id="PF13411">
    <property type="entry name" value="MerR_1"/>
    <property type="match status" value="1"/>
</dbReference>
<feature type="domain" description="HTH merR-type" evidence="5">
    <location>
        <begin position="14"/>
        <end position="83"/>
    </location>
</feature>
<sequence>MKQDLVLRGQGGSYLRSGQVAELAGVNIQTLRYYERRGLIAEPARSPGGHRAYPPETVTLLTVIKAAQRLGFTLEEVAELLDTGRRRHPTPDLRARAQAKIAEVDAKIADLTTIRHALTRVVTAGCDSLTHCTCPDCPLPFADLAGGRTPEETADL</sequence>
<keyword evidence="1" id="KW-0678">Repressor</keyword>
<dbReference type="SUPFAM" id="SSF46955">
    <property type="entry name" value="Putative DNA-binding domain"/>
    <property type="match status" value="1"/>
</dbReference>
<evidence type="ECO:0000256" key="3">
    <source>
        <dbReference type="ARBA" id="ARBA00023125"/>
    </source>
</evidence>
<keyword evidence="4" id="KW-0804">Transcription</keyword>
<name>A0ABV0B0R1_9ACTN</name>
<organism evidence="6 7">
    <name type="scientific">Microbispora maris</name>
    <dbReference type="NCBI Taxonomy" id="3144104"/>
    <lineage>
        <taxon>Bacteria</taxon>
        <taxon>Bacillati</taxon>
        <taxon>Actinomycetota</taxon>
        <taxon>Actinomycetes</taxon>
        <taxon>Streptosporangiales</taxon>
        <taxon>Streptosporangiaceae</taxon>
        <taxon>Microbispora</taxon>
    </lineage>
</organism>
<keyword evidence="7" id="KW-1185">Reference proteome</keyword>
<accession>A0ABV0B0R1</accession>
<dbReference type="EMBL" id="JBDJAW010000043">
    <property type="protein sequence ID" value="MEN3540116.1"/>
    <property type="molecule type" value="Genomic_DNA"/>
</dbReference>
<dbReference type="Gene3D" id="1.10.1660.10">
    <property type="match status" value="1"/>
</dbReference>
<evidence type="ECO:0000313" key="7">
    <source>
        <dbReference type="Proteomes" id="UP001447516"/>
    </source>
</evidence>
<keyword evidence="2" id="KW-0805">Transcription regulation</keyword>
<dbReference type="PROSITE" id="PS00552">
    <property type="entry name" value="HTH_MERR_1"/>
    <property type="match status" value="1"/>
</dbReference>
<proteinExistence type="predicted"/>
<gene>
    <name evidence="6" type="ORF">AAH991_33745</name>
</gene>
<evidence type="ECO:0000256" key="4">
    <source>
        <dbReference type="ARBA" id="ARBA00023163"/>
    </source>
</evidence>
<dbReference type="InterPro" id="IPR000551">
    <property type="entry name" value="MerR-type_HTH_dom"/>
</dbReference>
<dbReference type="PANTHER" id="PTHR30204:SF69">
    <property type="entry name" value="MERR-FAMILY TRANSCRIPTIONAL REGULATOR"/>
    <property type="match status" value="1"/>
</dbReference>
<comment type="caution">
    <text evidence="6">The sequence shown here is derived from an EMBL/GenBank/DDBJ whole genome shotgun (WGS) entry which is preliminary data.</text>
</comment>
<dbReference type="Proteomes" id="UP001447516">
    <property type="component" value="Unassembled WGS sequence"/>
</dbReference>